<proteinExistence type="inferred from homology"/>
<evidence type="ECO:0000256" key="6">
    <source>
        <dbReference type="ARBA" id="ARBA00023136"/>
    </source>
</evidence>
<keyword evidence="3" id="KW-0813">Transport</keyword>
<comment type="caution">
    <text evidence="8">The sequence shown here is derived from an EMBL/GenBank/DDBJ whole genome shotgun (WGS) entry which is preliminary data.</text>
</comment>
<dbReference type="RefSeq" id="WP_115154245.1">
    <property type="nucleotide sequence ID" value="NZ_DBFWLE010000026.1"/>
</dbReference>
<dbReference type="Gene3D" id="1.20.1600.10">
    <property type="entry name" value="Outer membrane efflux proteins (OEP)"/>
    <property type="match status" value="1"/>
</dbReference>
<organism evidence="8 9">
    <name type="scientific">Segatella buccae</name>
    <dbReference type="NCBI Taxonomy" id="28126"/>
    <lineage>
        <taxon>Bacteria</taxon>
        <taxon>Pseudomonadati</taxon>
        <taxon>Bacteroidota</taxon>
        <taxon>Bacteroidia</taxon>
        <taxon>Bacteroidales</taxon>
        <taxon>Prevotellaceae</taxon>
        <taxon>Segatella</taxon>
    </lineage>
</organism>
<evidence type="ECO:0000256" key="1">
    <source>
        <dbReference type="ARBA" id="ARBA00004442"/>
    </source>
</evidence>
<gene>
    <name evidence="8" type="primary">bepC</name>
    <name evidence="8" type="ORF">NCTC13063_02286</name>
</gene>
<keyword evidence="6" id="KW-0472">Membrane</keyword>
<dbReference type="GO" id="GO:0009279">
    <property type="term" value="C:cell outer membrane"/>
    <property type="evidence" value="ECO:0007669"/>
    <property type="project" value="UniProtKB-SubCell"/>
</dbReference>
<dbReference type="PANTHER" id="PTHR30026">
    <property type="entry name" value="OUTER MEMBRANE PROTEIN TOLC"/>
    <property type="match status" value="1"/>
</dbReference>
<keyword evidence="7" id="KW-0998">Cell outer membrane</keyword>
<comment type="subcellular location">
    <subcellularLocation>
        <location evidence="1">Cell outer membrane</location>
    </subcellularLocation>
</comment>
<accession>A0AAQ1ZLX6</accession>
<keyword evidence="5" id="KW-0812">Transmembrane</keyword>
<dbReference type="GO" id="GO:1990281">
    <property type="term" value="C:efflux pump complex"/>
    <property type="evidence" value="ECO:0007669"/>
    <property type="project" value="TreeGrafter"/>
</dbReference>
<dbReference type="EMBL" id="UGTJ01000002">
    <property type="protein sequence ID" value="SUB96526.1"/>
    <property type="molecule type" value="Genomic_DNA"/>
</dbReference>
<dbReference type="Pfam" id="PF02321">
    <property type="entry name" value="OEP"/>
    <property type="match status" value="2"/>
</dbReference>
<protein>
    <submittedName>
        <fullName evidence="8">Outer membrane efflux protein BepC</fullName>
    </submittedName>
</protein>
<name>A0AAQ1ZLX6_9BACT</name>
<sequence length="446" mass="49299">MNKLIGKILVGVAMAGMPALTQARQWTLQDCIDYALQNNISIRKTRLQQQSSHEDVLQSKAALLPSLNFSTSQSVNYTPWVESGISSDGYSRSSIDKFYYNGSYGVNANWTVWDGNKNRNTVKLNKLAEEHAALDSAVQARNIQEQIAQLYVQILYTTEAIGVNKESLKTSEANEERGKTMVGVGKMSKADLAQLTSQRAQDQYNVVAAESQVKNYKRQLKELLQITGDEAFDIAVPPATDEMALAEIPALNGVYTAALDNRPELKAYQNAIAQSDLNIKMAKAGKLPTVALNAGITTSTTSMNTLAWGRQLKTNFNSGAGVTLSIPLSDNRQTKTAVNKAAIQREAAMLDLKNSQTTLYSNIENYWLQANTNQNQFKAARVSSESAQTSYDLLSEQFRLGLKNIVELMTGKDNLIKARQNELQAKYLAILNIDLLKFYQTGRLTE</sequence>
<evidence type="ECO:0000256" key="2">
    <source>
        <dbReference type="ARBA" id="ARBA00007613"/>
    </source>
</evidence>
<evidence type="ECO:0000256" key="4">
    <source>
        <dbReference type="ARBA" id="ARBA00022452"/>
    </source>
</evidence>
<dbReference type="Proteomes" id="UP000255283">
    <property type="component" value="Unassembled WGS sequence"/>
</dbReference>
<keyword evidence="4" id="KW-1134">Transmembrane beta strand</keyword>
<dbReference type="PANTHER" id="PTHR30026:SF20">
    <property type="entry name" value="OUTER MEMBRANE PROTEIN TOLC"/>
    <property type="match status" value="1"/>
</dbReference>
<dbReference type="AlphaFoldDB" id="A0AAQ1ZLX6"/>
<evidence type="ECO:0000256" key="3">
    <source>
        <dbReference type="ARBA" id="ARBA00022448"/>
    </source>
</evidence>
<evidence type="ECO:0000313" key="9">
    <source>
        <dbReference type="Proteomes" id="UP000255283"/>
    </source>
</evidence>
<dbReference type="GO" id="GO:0015562">
    <property type="term" value="F:efflux transmembrane transporter activity"/>
    <property type="evidence" value="ECO:0007669"/>
    <property type="project" value="InterPro"/>
</dbReference>
<comment type="similarity">
    <text evidence="2">Belongs to the outer membrane factor (OMF) (TC 1.B.17) family.</text>
</comment>
<dbReference type="InterPro" id="IPR051906">
    <property type="entry name" value="TolC-like"/>
</dbReference>
<dbReference type="GO" id="GO:0015288">
    <property type="term" value="F:porin activity"/>
    <property type="evidence" value="ECO:0007669"/>
    <property type="project" value="TreeGrafter"/>
</dbReference>
<evidence type="ECO:0000256" key="7">
    <source>
        <dbReference type="ARBA" id="ARBA00023237"/>
    </source>
</evidence>
<evidence type="ECO:0000256" key="5">
    <source>
        <dbReference type="ARBA" id="ARBA00022692"/>
    </source>
</evidence>
<evidence type="ECO:0000313" key="8">
    <source>
        <dbReference type="EMBL" id="SUB96526.1"/>
    </source>
</evidence>
<dbReference type="SUPFAM" id="SSF56954">
    <property type="entry name" value="Outer membrane efflux proteins (OEP)"/>
    <property type="match status" value="1"/>
</dbReference>
<reference evidence="8 9" key="1">
    <citation type="submission" date="2018-06" db="EMBL/GenBank/DDBJ databases">
        <authorList>
            <consortium name="Pathogen Informatics"/>
            <person name="Doyle S."/>
        </authorList>
    </citation>
    <scope>NUCLEOTIDE SEQUENCE [LARGE SCALE GENOMIC DNA]</scope>
    <source>
        <strain evidence="8 9">NCTC13063</strain>
    </source>
</reference>
<dbReference type="InterPro" id="IPR003423">
    <property type="entry name" value="OMP_efflux"/>
</dbReference>